<dbReference type="CDD" id="cd00067">
    <property type="entry name" value="GAL4"/>
    <property type="match status" value="2"/>
</dbReference>
<evidence type="ECO:0000313" key="9">
    <source>
        <dbReference type="Proteomes" id="UP000758603"/>
    </source>
</evidence>
<dbReference type="Gene3D" id="4.10.240.10">
    <property type="entry name" value="Zn(2)-C6 fungal-type DNA-binding domain"/>
    <property type="match status" value="2"/>
</dbReference>
<evidence type="ECO:0000256" key="6">
    <source>
        <dbReference type="SAM" id="MobiDB-lite"/>
    </source>
</evidence>
<protein>
    <recommendedName>
        <fullName evidence="7">Zn(2)-C6 fungal-type domain-containing protein</fullName>
    </recommendedName>
</protein>
<evidence type="ECO:0000256" key="3">
    <source>
        <dbReference type="ARBA" id="ARBA00023015"/>
    </source>
</evidence>
<evidence type="ECO:0000256" key="5">
    <source>
        <dbReference type="ARBA" id="ARBA00023242"/>
    </source>
</evidence>
<comment type="caution">
    <text evidence="8">The sequence shown here is derived from an EMBL/GenBank/DDBJ whole genome shotgun (WGS) entry which is preliminary data.</text>
</comment>
<reference evidence="8" key="1">
    <citation type="journal article" date="2021" name="Nat. Commun.">
        <title>Genetic determinants of endophytism in the Arabidopsis root mycobiome.</title>
        <authorList>
            <person name="Mesny F."/>
            <person name="Miyauchi S."/>
            <person name="Thiergart T."/>
            <person name="Pickel B."/>
            <person name="Atanasova L."/>
            <person name="Karlsson M."/>
            <person name="Huettel B."/>
            <person name="Barry K.W."/>
            <person name="Haridas S."/>
            <person name="Chen C."/>
            <person name="Bauer D."/>
            <person name="Andreopoulos W."/>
            <person name="Pangilinan J."/>
            <person name="LaButti K."/>
            <person name="Riley R."/>
            <person name="Lipzen A."/>
            <person name="Clum A."/>
            <person name="Drula E."/>
            <person name="Henrissat B."/>
            <person name="Kohler A."/>
            <person name="Grigoriev I.V."/>
            <person name="Martin F.M."/>
            <person name="Hacquard S."/>
        </authorList>
    </citation>
    <scope>NUCLEOTIDE SEQUENCE</scope>
    <source>
        <strain evidence="8">MPI-SDFR-AT-0073</strain>
    </source>
</reference>
<feature type="domain" description="Zn(2)-C6 fungal-type" evidence="7">
    <location>
        <begin position="143"/>
        <end position="173"/>
    </location>
</feature>
<evidence type="ECO:0000256" key="1">
    <source>
        <dbReference type="ARBA" id="ARBA00004123"/>
    </source>
</evidence>
<evidence type="ECO:0000256" key="2">
    <source>
        <dbReference type="ARBA" id="ARBA00022723"/>
    </source>
</evidence>
<proteinExistence type="predicted"/>
<dbReference type="PROSITE" id="PS50048">
    <property type="entry name" value="ZN2_CY6_FUNGAL_2"/>
    <property type="match status" value="2"/>
</dbReference>
<evidence type="ECO:0000313" key="8">
    <source>
        <dbReference type="EMBL" id="KAH6659650.1"/>
    </source>
</evidence>
<dbReference type="GO" id="GO:0005634">
    <property type="term" value="C:nucleus"/>
    <property type="evidence" value="ECO:0007669"/>
    <property type="project" value="UniProtKB-SubCell"/>
</dbReference>
<sequence length="784" mass="87289">MAPSQLSSTPTRKLPVSYAVFGQLRRKSLNEKHVSAGVLVVSQLSPSTNLQADRPPNHNGKLGGKADHEKPMDNKGKQRSRTGCRTCRSRKVKCDERPGGCLNCTRLNLSCPNASSIVRQYEDPVEGFAQTQTGLKRIRTYRSCKNCRSSKTRCSGDRPTCVRCQQKNFSCIYDGNEAPAWVDTISKAVNSHGVEPQPMDISRNSTSSDSAHAEGRPSNNYLSDPIGTDVNRLPGNETSHVYCPNELSWLMSLELPEKNRIIVLVEEFFANIYNLRCFGFVQKSSYMQQLDEQPFEAQQKDPLLNIICALGAKFYALKSARPRELPEDFAIRVGSQWASKAKALVLLHEHDLRIGSYASAFIFTGLAWVGSGADELTLLRECDIKIQLPCNERNFNFEIPCIVETLEIGKYLPFVAAEDHATGPADTLDLQAQFIRLSSLRRKVMKSYHGTALLPWLPESDFAKLEMSLLSWYRSLPSSLQFTRTAIYMRKESAQLGALLLLHWTYHQTLCDLNCIGMRELFPNREAIDFPPDQSGFLKRTQDRCLDTATAISLTFEEALKHGPQAFADTWLPVIAHDSTRVIAHYITRRLGTSYTKFVMIRPHVVSCMQANIVALERMVPMFQLAKPLYTAASDVVKKAKLELEDLTATQSAQTPVSAENEPLSTSESQVQSMSECILYPQEIYCLARQNIDDQDKRAPERAPSEASSFTETIKAGAVPTASRVAPLPIAIRRVPLNNSQSALDGGIGDSAAVGDNFVLPGSFDNLQVSHIPAVLQSTRNRLY</sequence>
<keyword evidence="2" id="KW-0479">Metal-binding</keyword>
<keyword evidence="5" id="KW-0539">Nucleus</keyword>
<accession>A0A9P8UWH9</accession>
<keyword evidence="9" id="KW-1185">Reference proteome</keyword>
<keyword evidence="3" id="KW-0805">Transcription regulation</keyword>
<dbReference type="CDD" id="cd12148">
    <property type="entry name" value="fungal_TF_MHR"/>
    <property type="match status" value="1"/>
</dbReference>
<dbReference type="SUPFAM" id="SSF57701">
    <property type="entry name" value="Zn2/Cys6 DNA-binding domain"/>
    <property type="match status" value="2"/>
</dbReference>
<gene>
    <name evidence="8" type="ORF">BKA67DRAFT_529793</name>
</gene>
<dbReference type="Proteomes" id="UP000758603">
    <property type="component" value="Unassembled WGS sequence"/>
</dbReference>
<dbReference type="GeneID" id="70128024"/>
<feature type="region of interest" description="Disordered" evidence="6">
    <location>
        <begin position="192"/>
        <end position="228"/>
    </location>
</feature>
<dbReference type="EMBL" id="JAGPXC010000001">
    <property type="protein sequence ID" value="KAH6659650.1"/>
    <property type="molecule type" value="Genomic_DNA"/>
</dbReference>
<dbReference type="InterPro" id="IPR036864">
    <property type="entry name" value="Zn2-C6_fun-type_DNA-bd_sf"/>
</dbReference>
<evidence type="ECO:0000256" key="4">
    <source>
        <dbReference type="ARBA" id="ARBA00023163"/>
    </source>
</evidence>
<dbReference type="PANTHER" id="PTHR47338">
    <property type="entry name" value="ZN(II)2CYS6 TRANSCRIPTION FACTOR (EUROFUNG)-RELATED"/>
    <property type="match status" value="1"/>
</dbReference>
<dbReference type="RefSeq" id="XP_045963781.1">
    <property type="nucleotide sequence ID" value="XM_046099132.1"/>
</dbReference>
<keyword evidence="4" id="KW-0804">Transcription</keyword>
<feature type="domain" description="Zn(2)-C6 fungal-type" evidence="7">
    <location>
        <begin position="83"/>
        <end position="111"/>
    </location>
</feature>
<dbReference type="InterPro" id="IPR001138">
    <property type="entry name" value="Zn2Cys6_DnaBD"/>
</dbReference>
<comment type="subcellular location">
    <subcellularLocation>
        <location evidence="1">Nucleus</location>
    </subcellularLocation>
</comment>
<organism evidence="8 9">
    <name type="scientific">Truncatella angustata</name>
    <dbReference type="NCBI Taxonomy" id="152316"/>
    <lineage>
        <taxon>Eukaryota</taxon>
        <taxon>Fungi</taxon>
        <taxon>Dikarya</taxon>
        <taxon>Ascomycota</taxon>
        <taxon>Pezizomycotina</taxon>
        <taxon>Sordariomycetes</taxon>
        <taxon>Xylariomycetidae</taxon>
        <taxon>Amphisphaeriales</taxon>
        <taxon>Sporocadaceae</taxon>
        <taxon>Truncatella</taxon>
    </lineage>
</organism>
<dbReference type="PROSITE" id="PS00463">
    <property type="entry name" value="ZN2_CY6_FUNGAL_1"/>
    <property type="match status" value="2"/>
</dbReference>
<dbReference type="AlphaFoldDB" id="A0A9P8UWH9"/>
<feature type="region of interest" description="Disordered" evidence="6">
    <location>
        <begin position="47"/>
        <end position="81"/>
    </location>
</feature>
<dbReference type="GO" id="GO:0008270">
    <property type="term" value="F:zinc ion binding"/>
    <property type="evidence" value="ECO:0007669"/>
    <property type="project" value="InterPro"/>
</dbReference>
<evidence type="ECO:0000259" key="7">
    <source>
        <dbReference type="PROSITE" id="PS50048"/>
    </source>
</evidence>
<dbReference type="PANTHER" id="PTHR47338:SF7">
    <property type="entry name" value="ZN(II)2CYS6 TRANSCRIPTION FACTOR (EUROFUNG)"/>
    <property type="match status" value="1"/>
</dbReference>
<dbReference type="Pfam" id="PF00172">
    <property type="entry name" value="Zn_clus"/>
    <property type="match status" value="2"/>
</dbReference>
<dbReference type="SMART" id="SM00066">
    <property type="entry name" value="GAL4"/>
    <property type="match status" value="2"/>
</dbReference>
<dbReference type="GO" id="GO:0000981">
    <property type="term" value="F:DNA-binding transcription factor activity, RNA polymerase II-specific"/>
    <property type="evidence" value="ECO:0007669"/>
    <property type="project" value="InterPro"/>
</dbReference>
<name>A0A9P8UWH9_9PEZI</name>
<dbReference type="OrthoDB" id="5239863at2759"/>
<feature type="compositionally biased region" description="Basic and acidic residues" evidence="6">
    <location>
        <begin position="64"/>
        <end position="76"/>
    </location>
</feature>
<dbReference type="InterPro" id="IPR050815">
    <property type="entry name" value="TF_fung"/>
</dbReference>